<accession>A0A4Q2L408</accession>
<evidence type="ECO:0000313" key="2">
    <source>
        <dbReference type="Proteomes" id="UP000293865"/>
    </source>
</evidence>
<name>A0A4Q2L408_9MICO</name>
<protein>
    <recommendedName>
        <fullName evidence="3">3'-kinase</fullName>
    </recommendedName>
</protein>
<reference evidence="1 2" key="1">
    <citation type="submission" date="2019-01" db="EMBL/GenBank/DDBJ databases">
        <title>Agromyces.</title>
        <authorList>
            <person name="Li J."/>
        </authorList>
    </citation>
    <scope>NUCLEOTIDE SEQUENCE [LARGE SCALE GENOMIC DNA]</scope>
    <source>
        <strain evidence="1 2">DSM 15934</strain>
    </source>
</reference>
<gene>
    <name evidence="1" type="ORF">ESP51_05230</name>
</gene>
<proteinExistence type="predicted"/>
<dbReference type="AlphaFoldDB" id="A0A4Q2L408"/>
<dbReference type="Proteomes" id="UP000293865">
    <property type="component" value="Unassembled WGS sequence"/>
</dbReference>
<dbReference type="SUPFAM" id="SSF56112">
    <property type="entry name" value="Protein kinase-like (PK-like)"/>
    <property type="match status" value="1"/>
</dbReference>
<evidence type="ECO:0008006" key="3">
    <source>
        <dbReference type="Google" id="ProtNLM"/>
    </source>
</evidence>
<dbReference type="GO" id="GO:0019748">
    <property type="term" value="P:secondary metabolic process"/>
    <property type="evidence" value="ECO:0007669"/>
    <property type="project" value="InterPro"/>
</dbReference>
<sequence>MLDDDALQSAEVGALRSAGDDTLQSADDGTTTDLAVATDWLDHWRLSLDGAVFQTETSTLAPAYTATGQAVMLKISHVEEEQRGSELLAAWSGHGAARVLEHEGDAVLMERATGPRSLAHLSVSGADAAATEVLCATAAVLHEASADVLDSPGPPDLVPLRTWFRDLFAHADELTPFHRRGADLALALLDDERDVVALHGDVHHANVLDFGERGWLAIDPKGLLGDRTFDYCNLFCNPSPELALEPGRLEARFAQVTDAAGFESHRLARWLMAWCALSSTWHALDGDDAAAASMIRIGERALTLD</sequence>
<dbReference type="Pfam" id="PF04655">
    <property type="entry name" value="APH_6_hur"/>
    <property type="match status" value="1"/>
</dbReference>
<evidence type="ECO:0000313" key="1">
    <source>
        <dbReference type="EMBL" id="RXZ72309.1"/>
    </source>
</evidence>
<comment type="caution">
    <text evidence="1">The sequence shown here is derived from an EMBL/GenBank/DDBJ whole genome shotgun (WGS) entry which is preliminary data.</text>
</comment>
<dbReference type="EMBL" id="SDPN01000006">
    <property type="protein sequence ID" value="RXZ72309.1"/>
    <property type="molecule type" value="Genomic_DNA"/>
</dbReference>
<dbReference type="InterPro" id="IPR011009">
    <property type="entry name" value="Kinase-like_dom_sf"/>
</dbReference>
<keyword evidence="2" id="KW-1185">Reference proteome</keyword>
<dbReference type="InterPro" id="IPR006748">
    <property type="entry name" value="NH2Glyco/OHUrea_AB-resist_kin"/>
</dbReference>
<dbReference type="OrthoDB" id="3638028at2"/>
<organism evidence="1 2">
    <name type="scientific">Agromyces albus</name>
    <dbReference type="NCBI Taxonomy" id="205332"/>
    <lineage>
        <taxon>Bacteria</taxon>
        <taxon>Bacillati</taxon>
        <taxon>Actinomycetota</taxon>
        <taxon>Actinomycetes</taxon>
        <taxon>Micrococcales</taxon>
        <taxon>Microbacteriaceae</taxon>
        <taxon>Agromyces</taxon>
    </lineage>
</organism>
<dbReference type="GO" id="GO:0016773">
    <property type="term" value="F:phosphotransferase activity, alcohol group as acceptor"/>
    <property type="evidence" value="ECO:0007669"/>
    <property type="project" value="InterPro"/>
</dbReference>